<reference evidence="2 3" key="1">
    <citation type="submission" date="2019-03" db="EMBL/GenBank/DDBJ databases">
        <title>Single cell metagenomics reveals metabolic interactions within the superorganism composed of flagellate Streblomastix strix and complex community of Bacteroidetes bacteria on its surface.</title>
        <authorList>
            <person name="Treitli S.C."/>
            <person name="Kolisko M."/>
            <person name="Husnik F."/>
            <person name="Keeling P."/>
            <person name="Hampl V."/>
        </authorList>
    </citation>
    <scope>NUCLEOTIDE SEQUENCE [LARGE SCALE GENOMIC DNA]</scope>
    <source>
        <strain evidence="2">ST1C</strain>
    </source>
</reference>
<feature type="region of interest" description="Disordered" evidence="1">
    <location>
        <begin position="164"/>
        <end position="183"/>
    </location>
</feature>
<dbReference type="Proteomes" id="UP000324800">
    <property type="component" value="Unassembled WGS sequence"/>
</dbReference>
<dbReference type="EMBL" id="SNRW01000632">
    <property type="protein sequence ID" value="KAA6400041.1"/>
    <property type="molecule type" value="Genomic_DNA"/>
</dbReference>
<sequence>MDTWHVNGKGTFETSSHVYETVKKQTDLIPTGFFGDNKINYLNSDIKLQDDLAIYKTDRAAFFIKEGPFITFSFGTKLGQIIQQQANSENQQIVHRLFSTITQKLLPPNTKYMPVRTEQQEYIAMCLFKEIYDKSLAIEVAISGVLNMYDCEFQGTYILDNYKNPTSNEEPNASPLDRKEPDSHIDEVIIKNDRKLASSPVPIYTITNVFNQIQLIATFDQGRHAYNTFNIVYDGTCKVYVFNLYYEANGQATSVQEIGRLPDSVLPSDGKSMGFLASVYRNAGGYINQLGTCYFGFNQQYKTLYCFLQDVQEVIPESLTDIQKYCSSGMYYL</sequence>
<dbReference type="AlphaFoldDB" id="A0A5J4WYQ5"/>
<organism evidence="2 3">
    <name type="scientific">Streblomastix strix</name>
    <dbReference type="NCBI Taxonomy" id="222440"/>
    <lineage>
        <taxon>Eukaryota</taxon>
        <taxon>Metamonada</taxon>
        <taxon>Preaxostyla</taxon>
        <taxon>Oxymonadida</taxon>
        <taxon>Streblomastigidae</taxon>
        <taxon>Streblomastix</taxon>
    </lineage>
</organism>
<comment type="caution">
    <text evidence="2">The sequence shown here is derived from an EMBL/GenBank/DDBJ whole genome shotgun (WGS) entry which is preliminary data.</text>
</comment>
<proteinExistence type="predicted"/>
<accession>A0A5J4WYQ5</accession>
<evidence type="ECO:0000313" key="3">
    <source>
        <dbReference type="Proteomes" id="UP000324800"/>
    </source>
</evidence>
<protein>
    <submittedName>
        <fullName evidence="2">Uncharacterized protein</fullName>
    </submittedName>
</protein>
<evidence type="ECO:0000313" key="2">
    <source>
        <dbReference type="EMBL" id="KAA6400041.1"/>
    </source>
</evidence>
<name>A0A5J4WYQ5_9EUKA</name>
<evidence type="ECO:0000256" key="1">
    <source>
        <dbReference type="SAM" id="MobiDB-lite"/>
    </source>
</evidence>
<gene>
    <name evidence="2" type="ORF">EZS28_004429</name>
</gene>